<dbReference type="RefSeq" id="WP_009139845.1">
    <property type="nucleotide sequence ID" value="NZ_JH815199.1"/>
</dbReference>
<evidence type="ECO:0000313" key="5">
    <source>
        <dbReference type="Proteomes" id="UP000006069"/>
    </source>
</evidence>
<sequence length="237" mass="25394">MASPKNIGDQIFDAVQDAVSSQDFSALQSTIEYSVGLAAKNISKGLAHASRSMQQAQAEYQQEQEKRRQKQLMQAIYAKSTPSKAIGYAMAIGGGVAVVPFLLGAAIVSTSGIAAFFVPPLLFAAGGLVLCGFGIRRLRLTKSFELYRDIISTREYCTVEELAARTAASSKTVMKNLKAMLKKACSSKLRSTTTNNSSSRRTTPTGNTAPLSLKRSISATKKPSLKASMPHPDKARP</sequence>
<keyword evidence="3" id="KW-0472">Membrane</keyword>
<proteinExistence type="predicted"/>
<name>K0YHZ9_9ACTN</name>
<dbReference type="InParanoid" id="K0YHZ9"/>
<evidence type="ECO:0000256" key="1">
    <source>
        <dbReference type="SAM" id="Coils"/>
    </source>
</evidence>
<dbReference type="Proteomes" id="UP000006069">
    <property type="component" value="Unassembled WGS sequence"/>
</dbReference>
<evidence type="ECO:0000256" key="3">
    <source>
        <dbReference type="SAM" id="Phobius"/>
    </source>
</evidence>
<keyword evidence="5" id="KW-1185">Reference proteome</keyword>
<protein>
    <submittedName>
        <fullName evidence="4">Uncharacterized protein</fullName>
    </submittedName>
</protein>
<feature type="compositionally biased region" description="Low complexity" evidence="2">
    <location>
        <begin position="187"/>
        <end position="208"/>
    </location>
</feature>
<feature type="coiled-coil region" evidence="1">
    <location>
        <begin position="46"/>
        <end position="73"/>
    </location>
</feature>
<accession>K0YHZ9</accession>
<feature type="region of interest" description="Disordered" evidence="2">
    <location>
        <begin position="187"/>
        <end position="237"/>
    </location>
</feature>
<gene>
    <name evidence="4" type="ORF">HMPREF9451_01665</name>
</gene>
<feature type="transmembrane region" description="Helical" evidence="3">
    <location>
        <begin position="85"/>
        <end position="107"/>
    </location>
</feature>
<keyword evidence="3" id="KW-0812">Transmembrane</keyword>
<reference evidence="4 5" key="1">
    <citation type="submission" date="2012-08" db="EMBL/GenBank/DDBJ databases">
        <title>The Genome Sequence of Slackia piriformis YIT 12062.</title>
        <authorList>
            <consortium name="The Broad Institute Genome Sequencing Platform"/>
            <person name="Earl A."/>
            <person name="Ward D."/>
            <person name="Feldgarden M."/>
            <person name="Gevers D."/>
            <person name="Morotomi M."/>
            <person name="Walker B."/>
            <person name="Young S.K."/>
            <person name="Zeng Q."/>
            <person name="Gargeya S."/>
            <person name="Fitzgerald M."/>
            <person name="Haas B."/>
            <person name="Abouelleil A."/>
            <person name="Alvarado L."/>
            <person name="Arachchi H.M."/>
            <person name="Berlin A.M."/>
            <person name="Chapman S.B."/>
            <person name="Goldberg J."/>
            <person name="Griggs A."/>
            <person name="Gujja S."/>
            <person name="Hansen M."/>
            <person name="Howarth C."/>
            <person name="Imamovic A."/>
            <person name="Larimer J."/>
            <person name="McCowen C."/>
            <person name="Montmayeur A."/>
            <person name="Murphy C."/>
            <person name="Neiman D."/>
            <person name="Pearson M."/>
            <person name="Priest M."/>
            <person name="Roberts A."/>
            <person name="Saif S."/>
            <person name="Shea T."/>
            <person name="Sisk P."/>
            <person name="Sykes S."/>
            <person name="Wortman J."/>
            <person name="Nusbaum C."/>
            <person name="Birren B."/>
        </authorList>
    </citation>
    <scope>NUCLEOTIDE SEQUENCE [LARGE SCALE GENOMIC DNA]</scope>
    <source>
        <strain evidence="4 5">YIT 12062</strain>
    </source>
</reference>
<organism evidence="4 5">
    <name type="scientific">Slackia piriformis YIT 12062</name>
    <dbReference type="NCBI Taxonomy" id="742818"/>
    <lineage>
        <taxon>Bacteria</taxon>
        <taxon>Bacillati</taxon>
        <taxon>Actinomycetota</taxon>
        <taxon>Coriobacteriia</taxon>
        <taxon>Eggerthellales</taxon>
        <taxon>Eggerthellaceae</taxon>
        <taxon>Slackia</taxon>
    </lineage>
</organism>
<comment type="caution">
    <text evidence="4">The sequence shown here is derived from an EMBL/GenBank/DDBJ whole genome shotgun (WGS) entry which is preliminary data.</text>
</comment>
<dbReference type="PATRIC" id="fig|742818.3.peg.1750"/>
<evidence type="ECO:0000256" key="2">
    <source>
        <dbReference type="SAM" id="MobiDB-lite"/>
    </source>
</evidence>
<dbReference type="EMBL" id="ADMD01000009">
    <property type="protein sequence ID" value="EJZ83147.1"/>
    <property type="molecule type" value="Genomic_DNA"/>
</dbReference>
<dbReference type="HOGENOM" id="CLU_1170037_0_0_11"/>
<dbReference type="AlphaFoldDB" id="K0YHZ9"/>
<keyword evidence="3" id="KW-1133">Transmembrane helix</keyword>
<evidence type="ECO:0000313" key="4">
    <source>
        <dbReference type="EMBL" id="EJZ83147.1"/>
    </source>
</evidence>
<keyword evidence="1" id="KW-0175">Coiled coil</keyword>
<feature type="transmembrane region" description="Helical" evidence="3">
    <location>
        <begin position="113"/>
        <end position="135"/>
    </location>
</feature>